<dbReference type="PROSITE" id="PS51186">
    <property type="entry name" value="GNAT"/>
    <property type="match status" value="1"/>
</dbReference>
<reference evidence="2 3" key="1">
    <citation type="submission" date="2024-09" db="EMBL/GenBank/DDBJ databases">
        <authorList>
            <person name="Sun Q."/>
            <person name="Mori K."/>
        </authorList>
    </citation>
    <scope>NUCLEOTIDE SEQUENCE [LARGE SCALE GENOMIC DNA]</scope>
    <source>
        <strain evidence="2 3">NCAIM B.02529</strain>
    </source>
</reference>
<keyword evidence="2" id="KW-0808">Transferase</keyword>
<dbReference type="RefSeq" id="WP_377350942.1">
    <property type="nucleotide sequence ID" value="NZ_JBHLTP010000013.1"/>
</dbReference>
<sequence>MEMKTARLQLREMTGEDVDHLLEIFADPIAMQYYPSTKNREQTKQWIEWNKRLYKQEGIGLWIVEDRKTSCFVGQCGLVPQEIQGEKRLEIGYLLSREQWGNGFATEAAQACRDYAFHVLEVAEVISIIDIRNTPSINVAKRIGMKKEQQLHIDNKQQFIFRIGAE</sequence>
<evidence type="ECO:0000313" key="2">
    <source>
        <dbReference type="EMBL" id="MFC0525551.1"/>
    </source>
</evidence>
<comment type="caution">
    <text evidence="2">The sequence shown here is derived from an EMBL/GenBank/DDBJ whole genome shotgun (WGS) entry which is preliminary data.</text>
</comment>
<evidence type="ECO:0000259" key="1">
    <source>
        <dbReference type="PROSITE" id="PS51186"/>
    </source>
</evidence>
<dbReference type="Proteomes" id="UP001589836">
    <property type="component" value="Unassembled WGS sequence"/>
</dbReference>
<accession>A0ABV6LT08</accession>
<protein>
    <submittedName>
        <fullName evidence="2">GNAT family N-acetyltransferase</fullName>
        <ecNumber evidence="2">2.3.-.-</ecNumber>
    </submittedName>
</protein>
<dbReference type="InterPro" id="IPR016181">
    <property type="entry name" value="Acyl_CoA_acyltransferase"/>
</dbReference>
<dbReference type="InterPro" id="IPR000182">
    <property type="entry name" value="GNAT_dom"/>
</dbReference>
<dbReference type="SUPFAM" id="SSF55729">
    <property type="entry name" value="Acyl-CoA N-acyltransferases (Nat)"/>
    <property type="match status" value="1"/>
</dbReference>
<feature type="domain" description="N-acetyltransferase" evidence="1">
    <location>
        <begin position="8"/>
        <end position="166"/>
    </location>
</feature>
<dbReference type="Gene3D" id="3.40.630.30">
    <property type="match status" value="1"/>
</dbReference>
<keyword evidence="3" id="KW-1185">Reference proteome</keyword>
<dbReference type="PANTHER" id="PTHR43792">
    <property type="entry name" value="GNAT FAMILY, PUTATIVE (AFU_ORTHOLOGUE AFUA_3G00765)-RELATED-RELATED"/>
    <property type="match status" value="1"/>
</dbReference>
<dbReference type="GO" id="GO:0016746">
    <property type="term" value="F:acyltransferase activity"/>
    <property type="evidence" value="ECO:0007669"/>
    <property type="project" value="UniProtKB-KW"/>
</dbReference>
<dbReference type="Pfam" id="PF13302">
    <property type="entry name" value="Acetyltransf_3"/>
    <property type="match status" value="1"/>
</dbReference>
<dbReference type="EC" id="2.3.-.-" evidence="2"/>
<gene>
    <name evidence="2" type="ORF">ACFFGV_18360</name>
</gene>
<organism evidence="2 3">
    <name type="scientific">Pontibacillus salicampi</name>
    <dbReference type="NCBI Taxonomy" id="1449801"/>
    <lineage>
        <taxon>Bacteria</taxon>
        <taxon>Bacillati</taxon>
        <taxon>Bacillota</taxon>
        <taxon>Bacilli</taxon>
        <taxon>Bacillales</taxon>
        <taxon>Bacillaceae</taxon>
        <taxon>Pontibacillus</taxon>
    </lineage>
</organism>
<name>A0ABV6LT08_9BACI</name>
<keyword evidence="2" id="KW-0012">Acyltransferase</keyword>
<dbReference type="PANTHER" id="PTHR43792:SF1">
    <property type="entry name" value="N-ACETYLTRANSFERASE DOMAIN-CONTAINING PROTEIN"/>
    <property type="match status" value="1"/>
</dbReference>
<evidence type="ECO:0000313" key="3">
    <source>
        <dbReference type="Proteomes" id="UP001589836"/>
    </source>
</evidence>
<dbReference type="EMBL" id="JBHLTP010000013">
    <property type="protein sequence ID" value="MFC0525551.1"/>
    <property type="molecule type" value="Genomic_DNA"/>
</dbReference>
<proteinExistence type="predicted"/>
<dbReference type="InterPro" id="IPR051531">
    <property type="entry name" value="N-acetyltransferase"/>
</dbReference>